<accession>A0A438E9Z0</accession>
<sequence length="173" mass="19120">MYFLWPDKYVAYTTPHSGAVDKDFDKLSLSNENGFLWDTTSAGSSELLMEDGFPKESISEVGSLTCYPGLRSACFTSAISSLLSGVRLLAGEMAHGTTSSSVVNQQVQKRANSPRASVQLLHRYSFCYYLTSFAHLHLRLPQSIPSKRSKEELMRGSQSLSSSWPQKNGHTIS</sequence>
<dbReference type="AlphaFoldDB" id="A0A438E9Z0"/>
<evidence type="ECO:0000313" key="3">
    <source>
        <dbReference type="Proteomes" id="UP000288805"/>
    </source>
</evidence>
<protein>
    <submittedName>
        <fullName evidence="2">Uncharacterized protein</fullName>
    </submittedName>
</protein>
<evidence type="ECO:0000256" key="1">
    <source>
        <dbReference type="SAM" id="MobiDB-lite"/>
    </source>
</evidence>
<gene>
    <name evidence="2" type="ORF">CK203_083080</name>
</gene>
<proteinExistence type="predicted"/>
<comment type="caution">
    <text evidence="2">The sequence shown here is derived from an EMBL/GenBank/DDBJ whole genome shotgun (WGS) entry which is preliminary data.</text>
</comment>
<reference evidence="2 3" key="1">
    <citation type="journal article" date="2018" name="PLoS Genet.">
        <title>Population sequencing reveals clonal diversity and ancestral inbreeding in the grapevine cultivar Chardonnay.</title>
        <authorList>
            <person name="Roach M.J."/>
            <person name="Johnson D.L."/>
            <person name="Bohlmann J."/>
            <person name="van Vuuren H.J."/>
            <person name="Jones S.J."/>
            <person name="Pretorius I.S."/>
            <person name="Schmidt S.A."/>
            <person name="Borneman A.R."/>
        </authorList>
    </citation>
    <scope>NUCLEOTIDE SEQUENCE [LARGE SCALE GENOMIC DNA]</scope>
    <source>
        <strain evidence="3">cv. Chardonnay</strain>
        <tissue evidence="2">Leaf</tissue>
    </source>
</reference>
<dbReference type="EMBL" id="QGNW01001350">
    <property type="protein sequence ID" value="RVW44563.1"/>
    <property type="molecule type" value="Genomic_DNA"/>
</dbReference>
<evidence type="ECO:0000313" key="2">
    <source>
        <dbReference type="EMBL" id="RVW44563.1"/>
    </source>
</evidence>
<name>A0A438E9Z0_VITVI</name>
<organism evidence="2 3">
    <name type="scientific">Vitis vinifera</name>
    <name type="common">Grape</name>
    <dbReference type="NCBI Taxonomy" id="29760"/>
    <lineage>
        <taxon>Eukaryota</taxon>
        <taxon>Viridiplantae</taxon>
        <taxon>Streptophyta</taxon>
        <taxon>Embryophyta</taxon>
        <taxon>Tracheophyta</taxon>
        <taxon>Spermatophyta</taxon>
        <taxon>Magnoliopsida</taxon>
        <taxon>eudicotyledons</taxon>
        <taxon>Gunneridae</taxon>
        <taxon>Pentapetalae</taxon>
        <taxon>rosids</taxon>
        <taxon>Vitales</taxon>
        <taxon>Vitaceae</taxon>
        <taxon>Viteae</taxon>
        <taxon>Vitis</taxon>
    </lineage>
</organism>
<dbReference type="Proteomes" id="UP000288805">
    <property type="component" value="Unassembled WGS sequence"/>
</dbReference>
<feature type="compositionally biased region" description="Polar residues" evidence="1">
    <location>
        <begin position="156"/>
        <end position="173"/>
    </location>
</feature>
<feature type="region of interest" description="Disordered" evidence="1">
    <location>
        <begin position="149"/>
        <end position="173"/>
    </location>
</feature>